<organism evidence="2 3">
    <name type="scientific">Durusdinium trenchii</name>
    <dbReference type="NCBI Taxonomy" id="1381693"/>
    <lineage>
        <taxon>Eukaryota</taxon>
        <taxon>Sar</taxon>
        <taxon>Alveolata</taxon>
        <taxon>Dinophyceae</taxon>
        <taxon>Suessiales</taxon>
        <taxon>Symbiodiniaceae</taxon>
        <taxon>Durusdinium</taxon>
    </lineage>
</organism>
<reference evidence="2 3" key="1">
    <citation type="submission" date="2024-02" db="EMBL/GenBank/DDBJ databases">
        <authorList>
            <person name="Chen Y."/>
            <person name="Shah S."/>
            <person name="Dougan E. K."/>
            <person name="Thang M."/>
            <person name="Chan C."/>
        </authorList>
    </citation>
    <scope>NUCLEOTIDE SEQUENCE [LARGE SCALE GENOMIC DNA]</scope>
</reference>
<feature type="non-terminal residue" evidence="2">
    <location>
        <position position="1"/>
    </location>
</feature>
<evidence type="ECO:0000313" key="3">
    <source>
        <dbReference type="Proteomes" id="UP001642464"/>
    </source>
</evidence>
<feature type="compositionally biased region" description="Basic and acidic residues" evidence="1">
    <location>
        <begin position="350"/>
        <end position="359"/>
    </location>
</feature>
<proteinExistence type="predicted"/>
<keyword evidence="3" id="KW-1185">Reference proteome</keyword>
<feature type="region of interest" description="Disordered" evidence="1">
    <location>
        <begin position="414"/>
        <end position="454"/>
    </location>
</feature>
<dbReference type="EMBL" id="CAXAMM010017635">
    <property type="protein sequence ID" value="CAK9041584.1"/>
    <property type="molecule type" value="Genomic_DNA"/>
</dbReference>
<evidence type="ECO:0000256" key="1">
    <source>
        <dbReference type="SAM" id="MobiDB-lite"/>
    </source>
</evidence>
<sequence>PSLLLRSRESMAAASAASGLNEDALRALYGARAPGRALSSLFLRLPAREDGTVLRAQCTLIKLRFGGFMIAAPDTEEVAHLLQDQEVELEGGVEATAIHLAEVEMETTRGRLLGTAAILLVDLCWDLANLFIRAHSLRSSQAFELLRFSHEGQACRPRRSSLLGAAEAWISQAMDEDTAGDYATADDQAQAEALGARQGVLFSGMTPPRASEQSLLRLQQLAGGAPSRLGAHERLAREARPEQLLEALQQEEGLQATTGQELDEGLQELEAYVKVVADLDRLGEVVQKNASEELGLDPMQPHPGLMTHPPGRSSAPHSDGLPPSSRLGSGVPVREPTVAGVLLQKSPVRGPDRERRRENSLALASDVTPGAKLCPDSEEQDEDGCGSVHMAQPSWISANVAYLKDLDFIEGRIKATGQTSSPTPATKEVSEDPKSRKPWKKKKGKDEAGSTTAS</sequence>
<name>A0ABP0LSX2_9DINO</name>
<accession>A0ABP0LSX2</accession>
<evidence type="ECO:0000313" key="2">
    <source>
        <dbReference type="EMBL" id="CAK9041584.1"/>
    </source>
</evidence>
<comment type="caution">
    <text evidence="2">The sequence shown here is derived from an EMBL/GenBank/DDBJ whole genome shotgun (WGS) entry which is preliminary data.</text>
</comment>
<protein>
    <submittedName>
        <fullName evidence="2">Uncharacterized protein</fullName>
    </submittedName>
</protein>
<dbReference type="Proteomes" id="UP001642464">
    <property type="component" value="Unassembled WGS sequence"/>
</dbReference>
<gene>
    <name evidence="2" type="ORF">SCF082_LOCUS24000</name>
</gene>
<feature type="region of interest" description="Disordered" evidence="1">
    <location>
        <begin position="292"/>
        <end position="387"/>
    </location>
</feature>